<dbReference type="Gene3D" id="3.90.220.20">
    <property type="entry name" value="DNA methylase specificity domains"/>
    <property type="match status" value="2"/>
</dbReference>
<comment type="similarity">
    <text evidence="1">Belongs to the type-I restriction system S methylase family.</text>
</comment>
<sequence>MRAMKDSGIEWIGEIPVGWEIRRLRFLCQIITGDKDTINKKEDGLYPFYVRSPNIERIDSYTFDGEAILMAGDGVGAGKVFHYVNGKFDYHQRVYNLHFFKDISGKYLYYYLKENFWKKIEESNAKSTVDSVRLPMLLDFPVALGELPEQTRIASFLDNKCTAIDASIEKQRASIDKLKEYRQVVITNAVTKGLNPDVPMKDSGVEWIGEIPEGWDVVKLKWLARMKSGESITSNIIDNDSTYPVYGGNGLRGYAKSFTHNGSYILIGRQGALCGNVHIVKGNFWASEHAIVTYELITLDQKWLFYILSAMNLNQYSTSAAQPGLAVEQIQRLSTLLPPISEQHEIAAYLDQKCTAIDEAVSKKETLIKKLEEYKKSLIYEAVTGKIEIPELSA</sequence>
<evidence type="ECO:0000259" key="4">
    <source>
        <dbReference type="Pfam" id="PF01420"/>
    </source>
</evidence>
<dbReference type="PANTHER" id="PTHR43140">
    <property type="entry name" value="TYPE-1 RESTRICTION ENZYME ECOKI SPECIFICITY PROTEIN"/>
    <property type="match status" value="1"/>
</dbReference>
<dbReference type="KEGG" id="manq:L1994_06960"/>
<keyword evidence="5" id="KW-0540">Nuclease</keyword>
<dbReference type="AlphaFoldDB" id="A0AAF0FQ71"/>
<keyword evidence="6" id="KW-1185">Reference proteome</keyword>
<feature type="domain" description="Type I restriction modification DNA specificity" evidence="4">
    <location>
        <begin position="212"/>
        <end position="355"/>
    </location>
</feature>
<dbReference type="REBASE" id="710161">
    <property type="entry name" value="S2.Man21220ORF6950P"/>
</dbReference>
<dbReference type="EC" id="3.1.21.-" evidence="5"/>
<dbReference type="Gene3D" id="1.10.287.1120">
    <property type="entry name" value="Bipartite methylase S protein"/>
    <property type="match status" value="1"/>
</dbReference>
<evidence type="ECO:0000313" key="5">
    <source>
        <dbReference type="EMBL" id="WFN35901.1"/>
    </source>
</evidence>
<dbReference type="InterPro" id="IPR051212">
    <property type="entry name" value="Type-I_RE_S_subunit"/>
</dbReference>
<reference evidence="5" key="1">
    <citation type="submission" date="2022-01" db="EMBL/GenBank/DDBJ databases">
        <title>Complete genome of Methanomicrobium antiquum DSM 21220.</title>
        <authorList>
            <person name="Chen S.-C."/>
            <person name="You Y.-T."/>
            <person name="Zhou Y.-Z."/>
            <person name="Lai M.-C."/>
        </authorList>
    </citation>
    <scope>NUCLEOTIDE SEQUENCE</scope>
    <source>
        <strain evidence="5">DSM 21220</strain>
    </source>
</reference>
<name>A0AAF0FQ71_9EURY</name>
<dbReference type="PANTHER" id="PTHR43140:SF1">
    <property type="entry name" value="TYPE I RESTRICTION ENZYME ECOKI SPECIFICITY SUBUNIT"/>
    <property type="match status" value="1"/>
</dbReference>
<dbReference type="GO" id="GO:0016787">
    <property type="term" value="F:hydrolase activity"/>
    <property type="evidence" value="ECO:0007669"/>
    <property type="project" value="UniProtKB-KW"/>
</dbReference>
<dbReference type="CDD" id="cd17266">
    <property type="entry name" value="RMtype1_S_Sau1132ORF3780P-TRD2-CR2_like"/>
    <property type="match status" value="1"/>
</dbReference>
<gene>
    <name evidence="5" type="ORF">L1994_06960</name>
</gene>
<dbReference type="RefSeq" id="WP_278098740.1">
    <property type="nucleotide sequence ID" value="NZ_CP091092.1"/>
</dbReference>
<dbReference type="InterPro" id="IPR000055">
    <property type="entry name" value="Restrct_endonuc_typeI_TRD"/>
</dbReference>
<dbReference type="GO" id="GO:0009307">
    <property type="term" value="P:DNA restriction-modification system"/>
    <property type="evidence" value="ECO:0007669"/>
    <property type="project" value="UniProtKB-KW"/>
</dbReference>
<keyword evidence="2" id="KW-0680">Restriction system</keyword>
<dbReference type="InterPro" id="IPR044946">
    <property type="entry name" value="Restrct_endonuc_typeI_TRD_sf"/>
</dbReference>
<dbReference type="EMBL" id="CP091092">
    <property type="protein sequence ID" value="WFN35901.1"/>
    <property type="molecule type" value="Genomic_DNA"/>
</dbReference>
<dbReference type="SUPFAM" id="SSF116734">
    <property type="entry name" value="DNA methylase specificity domain"/>
    <property type="match status" value="2"/>
</dbReference>
<protein>
    <submittedName>
        <fullName evidence="5">Restriction endonuclease subunit S</fullName>
        <ecNumber evidence="5">3.1.21.-</ecNumber>
    </submittedName>
</protein>
<keyword evidence="3" id="KW-0238">DNA-binding</keyword>
<dbReference type="Proteomes" id="UP001218895">
    <property type="component" value="Chromosome"/>
</dbReference>
<dbReference type="GO" id="GO:0004519">
    <property type="term" value="F:endonuclease activity"/>
    <property type="evidence" value="ECO:0007669"/>
    <property type="project" value="UniProtKB-KW"/>
</dbReference>
<organism evidence="5 6">
    <name type="scientific">Methanomicrobium antiquum</name>
    <dbReference type="NCBI Taxonomy" id="487686"/>
    <lineage>
        <taxon>Archaea</taxon>
        <taxon>Methanobacteriati</taxon>
        <taxon>Methanobacteriota</taxon>
        <taxon>Stenosarchaea group</taxon>
        <taxon>Methanomicrobia</taxon>
        <taxon>Methanomicrobiales</taxon>
        <taxon>Methanomicrobiaceae</taxon>
        <taxon>Methanomicrobium</taxon>
    </lineage>
</organism>
<dbReference type="Pfam" id="PF01420">
    <property type="entry name" value="Methylase_S"/>
    <property type="match status" value="2"/>
</dbReference>
<keyword evidence="5" id="KW-0255">Endonuclease</keyword>
<accession>A0AAF0FQ71</accession>
<evidence type="ECO:0000256" key="2">
    <source>
        <dbReference type="ARBA" id="ARBA00022747"/>
    </source>
</evidence>
<evidence type="ECO:0000313" key="6">
    <source>
        <dbReference type="Proteomes" id="UP001218895"/>
    </source>
</evidence>
<feature type="domain" description="Type I restriction modification DNA specificity" evidence="4">
    <location>
        <begin position="16"/>
        <end position="162"/>
    </location>
</feature>
<keyword evidence="5" id="KW-0378">Hydrolase</keyword>
<dbReference type="GeneID" id="79950124"/>
<proteinExistence type="inferred from homology"/>
<dbReference type="GO" id="GO:0003677">
    <property type="term" value="F:DNA binding"/>
    <property type="evidence" value="ECO:0007669"/>
    <property type="project" value="UniProtKB-KW"/>
</dbReference>
<evidence type="ECO:0000256" key="1">
    <source>
        <dbReference type="ARBA" id="ARBA00010923"/>
    </source>
</evidence>
<evidence type="ECO:0000256" key="3">
    <source>
        <dbReference type="ARBA" id="ARBA00023125"/>
    </source>
</evidence>